<evidence type="ECO:0000313" key="9">
    <source>
        <dbReference type="Proteomes" id="UP000015559"/>
    </source>
</evidence>
<dbReference type="eggNOG" id="COG0193">
    <property type="taxonomic scope" value="Bacteria"/>
</dbReference>
<dbReference type="CDD" id="cd00462">
    <property type="entry name" value="PTH"/>
    <property type="match status" value="1"/>
</dbReference>
<dbReference type="RefSeq" id="WP_023507015.1">
    <property type="nucleotide sequence ID" value="NC_022357.1"/>
</dbReference>
<dbReference type="GO" id="GO:0000049">
    <property type="term" value="F:tRNA binding"/>
    <property type="evidence" value="ECO:0007669"/>
    <property type="project" value="UniProtKB-UniRule"/>
</dbReference>
<evidence type="ECO:0000256" key="4">
    <source>
        <dbReference type="ARBA" id="ARBA00022884"/>
    </source>
</evidence>
<evidence type="ECO:0000256" key="3">
    <source>
        <dbReference type="ARBA" id="ARBA00022801"/>
    </source>
</evidence>
<feature type="active site" description="Proton acceptor" evidence="7">
    <location>
        <position position="23"/>
    </location>
</feature>
<keyword evidence="9" id="KW-1185">Reference proteome</keyword>
<name>S6AB03_SULDS</name>
<comment type="subunit">
    <text evidence="7">Monomer.</text>
</comment>
<dbReference type="STRING" id="1163617.SCD_n02619"/>
<reference evidence="8 9" key="1">
    <citation type="journal article" date="2012" name="Appl. Environ. Microbiol.">
        <title>Draft genome sequence of a psychrotolerant sulfur-oxidizing bacterium, Sulfuricella denitrificans skB26, and proteomic insights into cold adaptation.</title>
        <authorList>
            <person name="Watanabe T."/>
            <person name="Kojima H."/>
            <person name="Fukui M."/>
        </authorList>
    </citation>
    <scope>NUCLEOTIDE SEQUENCE [LARGE SCALE GENOMIC DNA]</scope>
    <source>
        <strain evidence="9">skB26</strain>
    </source>
</reference>
<dbReference type="PANTHER" id="PTHR17224:SF1">
    <property type="entry name" value="PEPTIDYL-TRNA HYDROLASE"/>
    <property type="match status" value="1"/>
</dbReference>
<gene>
    <name evidence="7" type="primary">pth</name>
    <name evidence="8" type="ORF">SCD_n02619</name>
</gene>
<sequence length="198" mass="21388">MTTGIRLIVGLGNPGREYEATRHNAGFWWVEAVAAGKSASFKPEKKFHGLAARLAVNNREVWLLKPETFMNLSGRAVSALASFYKIEPDEILVVHDELDLPPGTVRLKKGGGHGGHNGLKDIIAQLGTPDFWRLRLGIGHPGDRDAVVNFVLNAPQRAEQELIDSAVDASLAGLPQLLSGDFPAAMIKLHTKPKSEGA</sequence>
<feature type="binding site" evidence="7">
    <location>
        <position position="69"/>
    </location>
    <ligand>
        <name>tRNA</name>
        <dbReference type="ChEBI" id="CHEBI:17843"/>
    </ligand>
</feature>
<feature type="binding site" evidence="7">
    <location>
        <position position="117"/>
    </location>
    <ligand>
        <name>tRNA</name>
        <dbReference type="ChEBI" id="CHEBI:17843"/>
    </ligand>
</feature>
<protein>
    <recommendedName>
        <fullName evidence="6 7">Peptidyl-tRNA hydrolase</fullName>
        <shortName evidence="7">Pth</shortName>
        <ecNumber evidence="1 7">3.1.1.29</ecNumber>
    </recommendedName>
</protein>
<proteinExistence type="inferred from homology"/>
<comment type="similarity">
    <text evidence="5 7">Belongs to the PTH family.</text>
</comment>
<feature type="binding site" evidence="7">
    <location>
        <position position="18"/>
    </location>
    <ligand>
        <name>tRNA</name>
        <dbReference type="ChEBI" id="CHEBI:17843"/>
    </ligand>
</feature>
<comment type="function">
    <text evidence="7">Hydrolyzes ribosome-free peptidyl-tRNAs (with 1 or more amino acids incorporated), which drop off the ribosome during protein synthesis, or as a result of ribosome stalling.</text>
</comment>
<keyword evidence="3 7" id="KW-0378">Hydrolase</keyword>
<comment type="subcellular location">
    <subcellularLocation>
        <location evidence="7">Cytoplasm</location>
    </subcellularLocation>
</comment>
<dbReference type="FunFam" id="3.40.50.1470:FF:000001">
    <property type="entry name" value="Peptidyl-tRNA hydrolase"/>
    <property type="match status" value="1"/>
</dbReference>
<dbReference type="AlphaFoldDB" id="S6AB03"/>
<dbReference type="GO" id="GO:0072344">
    <property type="term" value="P:rescue of stalled ribosome"/>
    <property type="evidence" value="ECO:0007669"/>
    <property type="project" value="UniProtKB-UniRule"/>
</dbReference>
<feature type="binding site" evidence="7">
    <location>
        <position position="71"/>
    </location>
    <ligand>
        <name>tRNA</name>
        <dbReference type="ChEBI" id="CHEBI:17843"/>
    </ligand>
</feature>
<organism evidence="8 9">
    <name type="scientific">Sulfuricella denitrificans (strain DSM 22764 / NBRC 105220 / skB26)</name>
    <dbReference type="NCBI Taxonomy" id="1163617"/>
    <lineage>
        <taxon>Bacteria</taxon>
        <taxon>Pseudomonadati</taxon>
        <taxon>Pseudomonadota</taxon>
        <taxon>Betaproteobacteria</taxon>
        <taxon>Nitrosomonadales</taxon>
        <taxon>Sulfuricellaceae</taxon>
        <taxon>Sulfuricella</taxon>
    </lineage>
</organism>
<dbReference type="KEGG" id="sdr:SCD_n02619"/>
<dbReference type="GO" id="GO:0005737">
    <property type="term" value="C:cytoplasm"/>
    <property type="evidence" value="ECO:0007669"/>
    <property type="project" value="UniProtKB-SubCell"/>
</dbReference>
<accession>S6AB03</accession>
<feature type="site" description="Discriminates between blocked and unblocked aminoacyl-tRNA" evidence="7">
    <location>
        <position position="13"/>
    </location>
</feature>
<dbReference type="EC" id="3.1.1.29" evidence="1 7"/>
<dbReference type="GO" id="GO:0006515">
    <property type="term" value="P:protein quality control for misfolded or incompletely synthesized proteins"/>
    <property type="evidence" value="ECO:0007669"/>
    <property type="project" value="UniProtKB-UniRule"/>
</dbReference>
<dbReference type="PANTHER" id="PTHR17224">
    <property type="entry name" value="PEPTIDYL-TRNA HYDROLASE"/>
    <property type="match status" value="1"/>
</dbReference>
<dbReference type="OrthoDB" id="9800507at2"/>
<keyword evidence="4 7" id="KW-0694">RNA-binding</keyword>
<dbReference type="SUPFAM" id="SSF53178">
    <property type="entry name" value="Peptidyl-tRNA hydrolase-like"/>
    <property type="match status" value="1"/>
</dbReference>
<keyword evidence="7" id="KW-0963">Cytoplasm</keyword>
<dbReference type="PROSITE" id="PS01196">
    <property type="entry name" value="PEPT_TRNA_HYDROL_2"/>
    <property type="match status" value="1"/>
</dbReference>
<dbReference type="HAMAP" id="MF_00083">
    <property type="entry name" value="Pept_tRNA_hydro_bact"/>
    <property type="match status" value="1"/>
</dbReference>
<dbReference type="InterPro" id="IPR018171">
    <property type="entry name" value="Pept_tRNA_hydro_CS"/>
</dbReference>
<dbReference type="EMBL" id="AP013066">
    <property type="protein sequence ID" value="BAN36420.1"/>
    <property type="molecule type" value="Genomic_DNA"/>
</dbReference>
<dbReference type="Gene3D" id="3.40.50.1470">
    <property type="entry name" value="Peptidyl-tRNA hydrolase"/>
    <property type="match status" value="1"/>
</dbReference>
<evidence type="ECO:0000256" key="5">
    <source>
        <dbReference type="ARBA" id="ARBA00038063"/>
    </source>
</evidence>
<evidence type="ECO:0000313" key="8">
    <source>
        <dbReference type="EMBL" id="BAN36420.1"/>
    </source>
</evidence>
<dbReference type="InterPro" id="IPR001328">
    <property type="entry name" value="Pept_tRNA_hydro"/>
</dbReference>
<dbReference type="NCBIfam" id="TIGR00447">
    <property type="entry name" value="pth"/>
    <property type="match status" value="1"/>
</dbReference>
<keyword evidence="2 7" id="KW-0820">tRNA-binding</keyword>
<feature type="site" description="Stabilizes the basic form of H active site to accept a proton" evidence="7">
    <location>
        <position position="96"/>
    </location>
</feature>
<evidence type="ECO:0000256" key="6">
    <source>
        <dbReference type="ARBA" id="ARBA00050038"/>
    </source>
</evidence>
<dbReference type="Pfam" id="PF01195">
    <property type="entry name" value="Pept_tRNA_hydro"/>
    <property type="match status" value="1"/>
</dbReference>
<evidence type="ECO:0000256" key="7">
    <source>
        <dbReference type="HAMAP-Rule" id="MF_00083"/>
    </source>
</evidence>
<dbReference type="Proteomes" id="UP000015559">
    <property type="component" value="Chromosome"/>
</dbReference>
<comment type="function">
    <text evidence="7">Catalyzes the release of premature peptidyl moieties from peptidyl-tRNA molecules trapped in stalled 50S ribosomal subunits, and thus maintains levels of free tRNAs and 50S ribosomes.</text>
</comment>
<comment type="catalytic activity">
    <reaction evidence="7">
        <text>an N-acyl-L-alpha-aminoacyl-tRNA + H2O = an N-acyl-L-amino acid + a tRNA + H(+)</text>
        <dbReference type="Rhea" id="RHEA:54448"/>
        <dbReference type="Rhea" id="RHEA-COMP:10123"/>
        <dbReference type="Rhea" id="RHEA-COMP:13883"/>
        <dbReference type="ChEBI" id="CHEBI:15377"/>
        <dbReference type="ChEBI" id="CHEBI:15378"/>
        <dbReference type="ChEBI" id="CHEBI:59874"/>
        <dbReference type="ChEBI" id="CHEBI:78442"/>
        <dbReference type="ChEBI" id="CHEBI:138191"/>
        <dbReference type="EC" id="3.1.1.29"/>
    </reaction>
</comment>
<evidence type="ECO:0000256" key="1">
    <source>
        <dbReference type="ARBA" id="ARBA00013260"/>
    </source>
</evidence>
<dbReference type="HOGENOM" id="CLU_062456_3_1_4"/>
<dbReference type="GO" id="GO:0004045">
    <property type="term" value="F:peptidyl-tRNA hydrolase activity"/>
    <property type="evidence" value="ECO:0007669"/>
    <property type="project" value="UniProtKB-UniRule"/>
</dbReference>
<dbReference type="InterPro" id="IPR036416">
    <property type="entry name" value="Pept_tRNA_hydro_sf"/>
</dbReference>
<evidence type="ECO:0000256" key="2">
    <source>
        <dbReference type="ARBA" id="ARBA00022555"/>
    </source>
</evidence>